<dbReference type="Proteomes" id="UP001157974">
    <property type="component" value="Unassembled WGS sequence"/>
</dbReference>
<feature type="binding site" evidence="8">
    <location>
        <begin position="264"/>
        <end position="265"/>
    </location>
    <ligand>
        <name>NAD(+)</name>
        <dbReference type="ChEBI" id="CHEBI:57540"/>
    </ligand>
</feature>
<dbReference type="Gene3D" id="3.30.1600.10">
    <property type="entry name" value="SIR2/SIRT2 'Small Domain"/>
    <property type="match status" value="1"/>
</dbReference>
<feature type="binding site" evidence="9 10">
    <location>
        <position position="226"/>
    </location>
    <ligand>
        <name>Zn(2+)</name>
        <dbReference type="ChEBI" id="CHEBI:29105"/>
    </ligand>
</feature>
<feature type="binding site" evidence="8">
    <location>
        <begin position="91"/>
        <end position="95"/>
    </location>
    <ligand>
        <name>NAD(+)</name>
        <dbReference type="ChEBI" id="CHEBI:57540"/>
    </ligand>
</feature>
<comment type="similarity">
    <text evidence="1 6">Belongs to the sirtuin family. Class I subfamily.</text>
</comment>
<dbReference type="InterPro" id="IPR003000">
    <property type="entry name" value="Sirtuin"/>
</dbReference>
<comment type="cofactor">
    <cofactor evidence="9">
        <name>Zn(2+)</name>
        <dbReference type="ChEBI" id="CHEBI:29105"/>
    </cofactor>
    <text evidence="9">Binds 1 zinc ion per subunit.</text>
</comment>
<feature type="active site" description="Proton acceptor" evidence="7 10">
    <location>
        <position position="192"/>
    </location>
</feature>
<keyword evidence="2 6" id="KW-0808">Transferase</keyword>
<evidence type="ECO:0000256" key="10">
    <source>
        <dbReference type="PROSITE-ProRule" id="PRU00236"/>
    </source>
</evidence>
<dbReference type="PANTHER" id="PTHR11085">
    <property type="entry name" value="NAD-DEPENDENT PROTEIN DEACYLASE SIRTUIN-5, MITOCHONDRIAL-RELATED"/>
    <property type="match status" value="1"/>
</dbReference>
<comment type="caution">
    <text evidence="13">The sequence shown here is derived from an EMBL/GenBank/DDBJ whole genome shotgun (WGS) entry which is preliminary data.</text>
</comment>
<feature type="binding site" evidence="9 10">
    <location>
        <position position="203"/>
    </location>
    <ligand>
        <name>Zn(2+)</name>
        <dbReference type="ChEBI" id="CHEBI:29105"/>
    </ligand>
</feature>
<evidence type="ECO:0000256" key="6">
    <source>
        <dbReference type="PIRNR" id="PIRNR037938"/>
    </source>
</evidence>
<dbReference type="EMBL" id="JAMWBK010000003">
    <property type="protein sequence ID" value="KAJ8907255.1"/>
    <property type="molecule type" value="Genomic_DNA"/>
</dbReference>
<feature type="compositionally biased region" description="Basic and acidic residues" evidence="11">
    <location>
        <begin position="43"/>
        <end position="65"/>
    </location>
</feature>
<dbReference type="InterPro" id="IPR026591">
    <property type="entry name" value="Sirtuin_cat_small_dom_sf"/>
</dbReference>
<dbReference type="PIRSF" id="PIRSF037938">
    <property type="entry name" value="SIR2_euk"/>
    <property type="match status" value="1"/>
</dbReference>
<gene>
    <name evidence="13" type="ORF">NDN08_003736</name>
</gene>
<dbReference type="SUPFAM" id="SSF52467">
    <property type="entry name" value="DHS-like NAD/FAD-binding domain"/>
    <property type="match status" value="1"/>
</dbReference>
<evidence type="ECO:0000256" key="2">
    <source>
        <dbReference type="ARBA" id="ARBA00022679"/>
    </source>
</evidence>
<evidence type="ECO:0000256" key="4">
    <source>
        <dbReference type="ARBA" id="ARBA00022833"/>
    </source>
</evidence>
<dbReference type="InterPro" id="IPR017328">
    <property type="entry name" value="Sirtuin_class_I"/>
</dbReference>
<accession>A0AAV8UYI6</accession>
<dbReference type="GO" id="GO:0070403">
    <property type="term" value="F:NAD+ binding"/>
    <property type="evidence" value="ECO:0007669"/>
    <property type="project" value="UniProtKB-UniRule"/>
</dbReference>
<dbReference type="GO" id="GO:0017136">
    <property type="term" value="F:histone deacetylase activity, NAD-dependent"/>
    <property type="evidence" value="ECO:0007669"/>
    <property type="project" value="InterPro"/>
</dbReference>
<dbReference type="PROSITE" id="PS50305">
    <property type="entry name" value="SIRTUIN"/>
    <property type="match status" value="1"/>
</dbReference>
<evidence type="ECO:0000256" key="5">
    <source>
        <dbReference type="ARBA" id="ARBA00023027"/>
    </source>
</evidence>
<name>A0AAV8UYI6_9RHOD</name>
<keyword evidence="5 6" id="KW-0520">NAD</keyword>
<keyword evidence="3 6" id="KW-0479">Metal-binding</keyword>
<feature type="domain" description="Deacetylase sirtuin-type" evidence="12">
    <location>
        <begin position="63"/>
        <end position="322"/>
    </location>
</feature>
<evidence type="ECO:0000256" key="7">
    <source>
        <dbReference type="PIRSR" id="PIRSR037938-1"/>
    </source>
</evidence>
<feature type="compositionally biased region" description="Basic and acidic residues" evidence="11">
    <location>
        <begin position="16"/>
        <end position="25"/>
    </location>
</feature>
<evidence type="ECO:0000256" key="3">
    <source>
        <dbReference type="ARBA" id="ARBA00022723"/>
    </source>
</evidence>
<dbReference type="PANTHER" id="PTHR11085:SF6">
    <property type="entry name" value="NAD-DEPENDENT PROTEIN DEACETYLASE SIRTUIN-2"/>
    <property type="match status" value="1"/>
</dbReference>
<proteinExistence type="inferred from homology"/>
<protein>
    <recommendedName>
        <fullName evidence="6">NAD-dependent protein deacetylase</fullName>
        <ecNumber evidence="6">2.3.1.286</ecNumber>
    </recommendedName>
</protein>
<feature type="binding site" evidence="9 10">
    <location>
        <position position="200"/>
    </location>
    <ligand>
        <name>Zn(2+)</name>
        <dbReference type="ChEBI" id="CHEBI:29105"/>
    </ligand>
</feature>
<reference evidence="13 14" key="1">
    <citation type="journal article" date="2023" name="Nat. Commun.">
        <title>Origin of minicircular mitochondrial genomes in red algae.</title>
        <authorList>
            <person name="Lee Y."/>
            <person name="Cho C.H."/>
            <person name="Lee Y.M."/>
            <person name="Park S.I."/>
            <person name="Yang J.H."/>
            <person name="West J.A."/>
            <person name="Bhattacharya D."/>
            <person name="Yoon H.S."/>
        </authorList>
    </citation>
    <scope>NUCLEOTIDE SEQUENCE [LARGE SCALE GENOMIC DNA]</scope>
    <source>
        <strain evidence="13 14">CCMP1338</strain>
        <tissue evidence="13">Whole cell</tissue>
    </source>
</reference>
<keyword evidence="14" id="KW-1185">Reference proteome</keyword>
<feature type="binding site" evidence="8">
    <location>
        <begin position="101"/>
        <end position="103"/>
    </location>
    <ligand>
        <name>NAD(+)</name>
        <dbReference type="ChEBI" id="CHEBI:57540"/>
    </ligand>
</feature>
<dbReference type="AlphaFoldDB" id="A0AAV8UYI6"/>
<dbReference type="GO" id="GO:0005634">
    <property type="term" value="C:nucleus"/>
    <property type="evidence" value="ECO:0007669"/>
    <property type="project" value="TreeGrafter"/>
</dbReference>
<organism evidence="13 14">
    <name type="scientific">Rhodosorus marinus</name>
    <dbReference type="NCBI Taxonomy" id="101924"/>
    <lineage>
        <taxon>Eukaryota</taxon>
        <taxon>Rhodophyta</taxon>
        <taxon>Stylonematophyceae</taxon>
        <taxon>Stylonematales</taxon>
        <taxon>Stylonemataceae</taxon>
        <taxon>Rhodosorus</taxon>
    </lineage>
</organism>
<evidence type="ECO:0000259" key="12">
    <source>
        <dbReference type="PROSITE" id="PS50305"/>
    </source>
</evidence>
<dbReference type="InterPro" id="IPR050134">
    <property type="entry name" value="NAD-dep_sirtuin_deacylases"/>
</dbReference>
<dbReference type="InterPro" id="IPR029035">
    <property type="entry name" value="DHS-like_NAD/FAD-binding_dom"/>
</dbReference>
<sequence length="333" mass="36396">MAEPETELRTGAAGNSEDKGDDDYRTPGSAVVDDEGNGGPCAEQDKPVSSKADPRNESRRRSDDVGWQKVEDVCEKLKNNQFKSVVVVTGAGISTAAGVPDFRSDDGIYKRLEKLNLPEPESVFDISYFRNDPVPFYSLAQELSAFNYKPTFAHRLIKLLDDKGLLRRLYTQNIDGLDAATGLSSDRIIEAHGSFSTASCIDCGGSATEQAKEAIRQASVPYCTECEGLVKPDIVFFGESLPDKFYGNLTRDMESADLCLVIGTSLKVMPVASLPDTMAHSKHRVLINREVAGSIGSRSRDVLALGEIEDVVLEMAQLCGWLEELETMEIARD</sequence>
<evidence type="ECO:0000256" key="11">
    <source>
        <dbReference type="SAM" id="MobiDB-lite"/>
    </source>
</evidence>
<keyword evidence="4 6" id="KW-0862">Zinc</keyword>
<dbReference type="InterPro" id="IPR026590">
    <property type="entry name" value="Ssirtuin_cat_dom"/>
</dbReference>
<evidence type="ECO:0000256" key="8">
    <source>
        <dbReference type="PIRSR" id="PIRSR037938-2"/>
    </source>
</evidence>
<dbReference type="GO" id="GO:0008270">
    <property type="term" value="F:zinc ion binding"/>
    <property type="evidence" value="ECO:0007669"/>
    <property type="project" value="UniProtKB-UniRule"/>
</dbReference>
<dbReference type="EC" id="2.3.1.286" evidence="6"/>
<feature type="binding site" evidence="9 10">
    <location>
        <position position="223"/>
    </location>
    <ligand>
        <name>Zn(2+)</name>
        <dbReference type="ChEBI" id="CHEBI:29105"/>
    </ligand>
</feature>
<dbReference type="Gene3D" id="3.40.50.1220">
    <property type="entry name" value="TPP-binding domain"/>
    <property type="match status" value="1"/>
</dbReference>
<dbReference type="Pfam" id="PF02146">
    <property type="entry name" value="SIR2"/>
    <property type="match status" value="1"/>
</dbReference>
<comment type="catalytic activity">
    <reaction evidence="6">
        <text>N(6)-acetyl-L-lysyl-[protein] + NAD(+) + H2O = 2''-O-acetyl-ADP-D-ribose + nicotinamide + L-lysyl-[protein]</text>
        <dbReference type="Rhea" id="RHEA:43636"/>
        <dbReference type="Rhea" id="RHEA-COMP:9752"/>
        <dbReference type="Rhea" id="RHEA-COMP:10731"/>
        <dbReference type="ChEBI" id="CHEBI:15377"/>
        <dbReference type="ChEBI" id="CHEBI:17154"/>
        <dbReference type="ChEBI" id="CHEBI:29969"/>
        <dbReference type="ChEBI" id="CHEBI:57540"/>
        <dbReference type="ChEBI" id="CHEBI:61930"/>
        <dbReference type="ChEBI" id="CHEBI:83767"/>
        <dbReference type="EC" id="2.3.1.286"/>
    </reaction>
</comment>
<feature type="binding site" evidence="8">
    <location>
        <begin position="172"/>
        <end position="175"/>
    </location>
    <ligand>
        <name>NAD(+)</name>
        <dbReference type="ChEBI" id="CHEBI:57540"/>
    </ligand>
</feature>
<evidence type="ECO:0000313" key="13">
    <source>
        <dbReference type="EMBL" id="KAJ8907255.1"/>
    </source>
</evidence>
<evidence type="ECO:0000256" key="9">
    <source>
        <dbReference type="PIRSR" id="PIRSR037938-3"/>
    </source>
</evidence>
<feature type="region of interest" description="Disordered" evidence="11">
    <location>
        <begin position="1"/>
        <end position="65"/>
    </location>
</feature>
<evidence type="ECO:0000313" key="14">
    <source>
        <dbReference type="Proteomes" id="UP001157974"/>
    </source>
</evidence>
<evidence type="ECO:0000256" key="1">
    <source>
        <dbReference type="ARBA" id="ARBA00006924"/>
    </source>
</evidence>
<feature type="binding site" evidence="8">
    <location>
        <begin position="288"/>
        <end position="290"/>
    </location>
    <ligand>
        <name>NAD(+)</name>
        <dbReference type="ChEBI" id="CHEBI:57540"/>
    </ligand>
</feature>